<organism evidence="3 4">
    <name type="scientific">Cladobotryum mycophilum</name>
    <dbReference type="NCBI Taxonomy" id="491253"/>
    <lineage>
        <taxon>Eukaryota</taxon>
        <taxon>Fungi</taxon>
        <taxon>Dikarya</taxon>
        <taxon>Ascomycota</taxon>
        <taxon>Pezizomycotina</taxon>
        <taxon>Sordariomycetes</taxon>
        <taxon>Hypocreomycetidae</taxon>
        <taxon>Hypocreales</taxon>
        <taxon>Hypocreaceae</taxon>
        <taxon>Cladobotryum</taxon>
    </lineage>
</organism>
<accession>A0ABR0SRL2</accession>
<comment type="caution">
    <text evidence="3">The sequence shown here is derived from an EMBL/GenBank/DDBJ whole genome shotgun (WGS) entry which is preliminary data.</text>
</comment>
<proteinExistence type="inferred from homology"/>
<dbReference type="InterPro" id="IPR016040">
    <property type="entry name" value="NAD(P)-bd_dom"/>
</dbReference>
<evidence type="ECO:0000259" key="2">
    <source>
        <dbReference type="Pfam" id="PF13460"/>
    </source>
</evidence>
<comment type="similarity">
    <text evidence="1">Belongs to the avfA family.</text>
</comment>
<dbReference type="InterPro" id="IPR051606">
    <property type="entry name" value="Polyketide_Oxido-like"/>
</dbReference>
<evidence type="ECO:0000313" key="4">
    <source>
        <dbReference type="Proteomes" id="UP001338125"/>
    </source>
</evidence>
<dbReference type="Gene3D" id="3.40.50.720">
    <property type="entry name" value="NAD(P)-binding Rossmann-like Domain"/>
    <property type="match status" value="1"/>
</dbReference>
<dbReference type="Proteomes" id="UP001338125">
    <property type="component" value="Unassembled WGS sequence"/>
</dbReference>
<evidence type="ECO:0000313" key="3">
    <source>
        <dbReference type="EMBL" id="KAK5994411.1"/>
    </source>
</evidence>
<keyword evidence="4" id="KW-1185">Reference proteome</keyword>
<gene>
    <name evidence="3" type="ORF">PT974_04885</name>
</gene>
<dbReference type="Pfam" id="PF13460">
    <property type="entry name" value="NAD_binding_10"/>
    <property type="match status" value="1"/>
</dbReference>
<feature type="domain" description="NAD(P)-binding" evidence="2">
    <location>
        <begin position="12"/>
        <end position="227"/>
    </location>
</feature>
<dbReference type="SUPFAM" id="SSF51735">
    <property type="entry name" value="NAD(P)-binding Rossmann-fold domains"/>
    <property type="match status" value="1"/>
</dbReference>
<dbReference type="PANTHER" id="PTHR43355">
    <property type="entry name" value="FLAVIN REDUCTASE (NADPH)"/>
    <property type="match status" value="1"/>
</dbReference>
<dbReference type="InterPro" id="IPR036291">
    <property type="entry name" value="NAD(P)-bd_dom_sf"/>
</dbReference>
<reference evidence="3 4" key="1">
    <citation type="submission" date="2024-01" db="EMBL/GenBank/DDBJ databases">
        <title>Complete genome of Cladobotryum mycophilum ATHUM6906.</title>
        <authorList>
            <person name="Christinaki A.C."/>
            <person name="Myridakis A.I."/>
            <person name="Kouvelis V.N."/>
        </authorList>
    </citation>
    <scope>NUCLEOTIDE SEQUENCE [LARGE SCALE GENOMIC DNA]</scope>
    <source>
        <strain evidence="3 4">ATHUM6906</strain>
    </source>
</reference>
<dbReference type="EMBL" id="JAVFKD010000010">
    <property type="protein sequence ID" value="KAK5994411.1"/>
    <property type="molecule type" value="Genomic_DNA"/>
</dbReference>
<evidence type="ECO:0000256" key="1">
    <source>
        <dbReference type="ARBA" id="ARBA00038376"/>
    </source>
</evidence>
<protein>
    <submittedName>
        <fullName evidence="3">Reductase pytE</fullName>
    </submittedName>
</protein>
<sequence length="247" mass="26914">MSNANIALAFFGASGGCGLFALKKAVAAGYTCIALCRTPEKMDKHFPEKPANLIVKPGNAHSIPDVAACLTNPNDPSKIIDAAYFTIGGAFNAKNFSIDDPDVCKKGIAVLYDALAGLRSEGATGRPLIAVGSTTGISKHKRDVPLMFLPMYNIMLKQPHADKKVMEEYIIAHDERYVLVRPSFLTDGEKPDRKIRVAVEDPNKGVERLENGYFISREDVGRWVFENLLLSGGAPNQYENKAVGITW</sequence>
<dbReference type="PANTHER" id="PTHR43355:SF2">
    <property type="entry name" value="FLAVIN REDUCTASE (NADPH)"/>
    <property type="match status" value="1"/>
</dbReference>
<name>A0ABR0SRL2_9HYPO</name>